<proteinExistence type="predicted"/>
<dbReference type="EMBL" id="BOCI01000301">
    <property type="protein sequence ID" value="GHW01487.1"/>
    <property type="molecule type" value="Genomic_DNA"/>
</dbReference>
<comment type="caution">
    <text evidence="1">The sequence shown here is derived from an EMBL/GenBank/DDBJ whole genome shotgun (WGS) entry which is preliminary data.</text>
</comment>
<sequence length="104" mass="12269">MYPEAVSAGVEATEFWNMDFNEIMVQVGANKKREQEELKKRAYMDHELAQLIAYAFNDPNKMPSVEKAYPFIKEMEPQPKEAIPEWLKMKQAFMRQAQKIKKIK</sequence>
<dbReference type="Proteomes" id="UP000616547">
    <property type="component" value="Unassembled WGS sequence"/>
</dbReference>
<organism evidence="1 2">
    <name type="scientific">Lactobacillus nasalidis</name>
    <dbReference type="NCBI Taxonomy" id="2797258"/>
    <lineage>
        <taxon>Bacteria</taxon>
        <taxon>Bacillati</taxon>
        <taxon>Bacillota</taxon>
        <taxon>Bacilli</taxon>
        <taxon>Lactobacillales</taxon>
        <taxon>Lactobacillaceae</taxon>
        <taxon>Lactobacillus</taxon>
    </lineage>
</organism>
<evidence type="ECO:0008006" key="3">
    <source>
        <dbReference type="Google" id="ProtNLM"/>
    </source>
</evidence>
<reference evidence="2" key="1">
    <citation type="submission" date="2021-01" db="EMBL/GenBank/DDBJ databases">
        <title>Draft genome sequence of Nasalis larvatus strain YZ03.</title>
        <authorList>
            <person name="Suzuki-Hashido N."/>
            <person name="Tsuchida S."/>
            <person name="Hayakawa T."/>
        </authorList>
    </citation>
    <scope>NUCLEOTIDE SEQUENCE [LARGE SCALE GENOMIC DNA]</scope>
    <source>
        <strain evidence="2">YZ03</strain>
    </source>
</reference>
<accession>A0ABQ3W9D8</accession>
<keyword evidence="2" id="KW-1185">Reference proteome</keyword>
<evidence type="ECO:0000313" key="2">
    <source>
        <dbReference type="Proteomes" id="UP000616547"/>
    </source>
</evidence>
<gene>
    <name evidence="1" type="ORF">lacNasYZ03_11740</name>
</gene>
<evidence type="ECO:0000313" key="1">
    <source>
        <dbReference type="EMBL" id="GHW01487.1"/>
    </source>
</evidence>
<protein>
    <recommendedName>
        <fullName evidence="3">Phage protein</fullName>
    </recommendedName>
</protein>
<name>A0ABQ3W9D8_9LACO</name>